<proteinExistence type="predicted"/>
<reference evidence="1" key="1">
    <citation type="submission" date="2020-08" db="EMBL/GenBank/DDBJ databases">
        <title>Genome sequencing and assembly of the red palm weevil Rhynchophorus ferrugineus.</title>
        <authorList>
            <person name="Dias G.B."/>
            <person name="Bergman C.M."/>
            <person name="Manee M."/>
        </authorList>
    </citation>
    <scope>NUCLEOTIDE SEQUENCE</scope>
    <source>
        <strain evidence="1">AA-2017</strain>
        <tissue evidence="1">Whole larva</tissue>
    </source>
</reference>
<feature type="non-terminal residue" evidence="1">
    <location>
        <position position="26"/>
    </location>
</feature>
<evidence type="ECO:0000313" key="2">
    <source>
        <dbReference type="Proteomes" id="UP000625711"/>
    </source>
</evidence>
<dbReference type="Proteomes" id="UP000625711">
    <property type="component" value="Unassembled WGS sequence"/>
</dbReference>
<dbReference type="AlphaFoldDB" id="A0A834HXY8"/>
<accession>A0A834HXY8</accession>
<protein>
    <submittedName>
        <fullName evidence="1">Uncharacterized protein</fullName>
    </submittedName>
</protein>
<keyword evidence="2" id="KW-1185">Reference proteome</keyword>
<dbReference type="EMBL" id="JAACXV010014248">
    <property type="protein sequence ID" value="KAF7269198.1"/>
    <property type="molecule type" value="Genomic_DNA"/>
</dbReference>
<gene>
    <name evidence="1" type="ORF">GWI33_017755</name>
</gene>
<comment type="caution">
    <text evidence="1">The sequence shown here is derived from an EMBL/GenBank/DDBJ whole genome shotgun (WGS) entry which is preliminary data.</text>
</comment>
<sequence length="26" mass="3089">NSRYLKEKSIKRAIYLPIPLHECTQS</sequence>
<evidence type="ECO:0000313" key="1">
    <source>
        <dbReference type="EMBL" id="KAF7269198.1"/>
    </source>
</evidence>
<organism evidence="1 2">
    <name type="scientific">Rhynchophorus ferrugineus</name>
    <name type="common">Red palm weevil</name>
    <name type="synonym">Curculio ferrugineus</name>
    <dbReference type="NCBI Taxonomy" id="354439"/>
    <lineage>
        <taxon>Eukaryota</taxon>
        <taxon>Metazoa</taxon>
        <taxon>Ecdysozoa</taxon>
        <taxon>Arthropoda</taxon>
        <taxon>Hexapoda</taxon>
        <taxon>Insecta</taxon>
        <taxon>Pterygota</taxon>
        <taxon>Neoptera</taxon>
        <taxon>Endopterygota</taxon>
        <taxon>Coleoptera</taxon>
        <taxon>Polyphaga</taxon>
        <taxon>Cucujiformia</taxon>
        <taxon>Curculionidae</taxon>
        <taxon>Dryophthorinae</taxon>
        <taxon>Rhynchophorus</taxon>
    </lineage>
</organism>
<name>A0A834HXY8_RHYFE</name>